<name>A0AAN7PPQ4_9MYRT</name>
<dbReference type="EMBL" id="JAXIOK010000016">
    <property type="protein sequence ID" value="KAK4751909.1"/>
    <property type="molecule type" value="Genomic_DNA"/>
</dbReference>
<protein>
    <submittedName>
        <fullName evidence="1">Uncharacterized protein</fullName>
    </submittedName>
</protein>
<gene>
    <name evidence="1" type="ORF">SAY87_020707</name>
</gene>
<organism evidence="1 2">
    <name type="scientific">Trapa incisa</name>
    <dbReference type="NCBI Taxonomy" id="236973"/>
    <lineage>
        <taxon>Eukaryota</taxon>
        <taxon>Viridiplantae</taxon>
        <taxon>Streptophyta</taxon>
        <taxon>Embryophyta</taxon>
        <taxon>Tracheophyta</taxon>
        <taxon>Spermatophyta</taxon>
        <taxon>Magnoliopsida</taxon>
        <taxon>eudicotyledons</taxon>
        <taxon>Gunneridae</taxon>
        <taxon>Pentapetalae</taxon>
        <taxon>rosids</taxon>
        <taxon>malvids</taxon>
        <taxon>Myrtales</taxon>
        <taxon>Lythraceae</taxon>
        <taxon>Trapa</taxon>
    </lineage>
</organism>
<keyword evidence="2" id="KW-1185">Reference proteome</keyword>
<proteinExistence type="predicted"/>
<dbReference type="AlphaFoldDB" id="A0AAN7PPQ4"/>
<evidence type="ECO:0000313" key="2">
    <source>
        <dbReference type="Proteomes" id="UP001345219"/>
    </source>
</evidence>
<evidence type="ECO:0000313" key="1">
    <source>
        <dbReference type="EMBL" id="KAK4751909.1"/>
    </source>
</evidence>
<reference evidence="1 2" key="1">
    <citation type="journal article" date="2023" name="Hortic Res">
        <title>Pangenome of water caltrop reveals structural variations and asymmetric subgenome divergence after allopolyploidization.</title>
        <authorList>
            <person name="Zhang X."/>
            <person name="Chen Y."/>
            <person name="Wang L."/>
            <person name="Yuan Y."/>
            <person name="Fang M."/>
            <person name="Shi L."/>
            <person name="Lu R."/>
            <person name="Comes H.P."/>
            <person name="Ma Y."/>
            <person name="Chen Y."/>
            <person name="Huang G."/>
            <person name="Zhou Y."/>
            <person name="Zheng Z."/>
            <person name="Qiu Y."/>
        </authorList>
    </citation>
    <scope>NUCLEOTIDE SEQUENCE [LARGE SCALE GENOMIC DNA]</scope>
    <source>
        <tissue evidence="1">Roots</tissue>
    </source>
</reference>
<dbReference type="Proteomes" id="UP001345219">
    <property type="component" value="Chromosome 16"/>
</dbReference>
<sequence>MHEREKSRTSSYGGFCWQEGKGRGKVTTWLLVTTRPSHLPQLTLRRSFKVSTLVKGHYMITTSVMRFTQQKAPCIEKFKAEKPNQEEETVWIRVRSAVRAGRPSFMGDRRMRWAGPIKEKGSLSGLRVTVKAGRPSR</sequence>
<accession>A0AAN7PPQ4</accession>
<comment type="caution">
    <text evidence="1">The sequence shown here is derived from an EMBL/GenBank/DDBJ whole genome shotgun (WGS) entry which is preliminary data.</text>
</comment>